<dbReference type="AlphaFoldDB" id="A0A0D7B5Z8"/>
<evidence type="ECO:0000256" key="1">
    <source>
        <dbReference type="SAM" id="MobiDB-lite"/>
    </source>
</evidence>
<dbReference type="EMBL" id="KN880572">
    <property type="protein sequence ID" value="KIY65922.1"/>
    <property type="molecule type" value="Genomic_DNA"/>
</dbReference>
<feature type="region of interest" description="Disordered" evidence="1">
    <location>
        <begin position="353"/>
        <end position="372"/>
    </location>
</feature>
<dbReference type="STRING" id="1314674.A0A0D7B5Z8"/>
<dbReference type="InterPro" id="IPR055509">
    <property type="entry name" value="DUF7082"/>
</dbReference>
<accession>A0A0D7B5Z8</accession>
<sequence length="462" mass="51602">MSAAAAVISRVGIIHVLDYTPREGDVGVPITVRIKFYPTQSDRIFLRLIVGCKAIATTVRQLPTTHDHYQLDAVVPFIAEHADKVPVSVQALDSQNSVIDSVCCGEFTFWGSQSRRLPGDEGPVLRRRANTTIPTSSPLPTRASPTLSDRRPTLGAQRRIRANSLMRTRLDLPASALVDLQAVTPLLQLTTPLDSMCANWDAAEHCMGRRLVRFQKLQDGRKLIISCEPVSQDDYVETETVISCIYRTESNSYWVTSVDIIYLLERLVNDEFPVEEKNRIRRNLEGLRPTTVSKHKSGFESFFQRIMEFPDPKPRNIEKDLKVFEWALLGQALDKIIAKYSIYLHAGATSHGAFTTDSPSNSTQSSVSLPSDNMPLPLDVDSRFYHSPDADMGFKSEPISESLLLSQSHGSSECPTPAEFSAYDDYTSLAGLDFQSPVNLYNHDAMEYHPEFSTHPSYFAAV</sequence>
<dbReference type="GO" id="GO:0005634">
    <property type="term" value="C:nucleus"/>
    <property type="evidence" value="ECO:0007669"/>
    <property type="project" value="TreeGrafter"/>
</dbReference>
<feature type="compositionally biased region" description="Polar residues" evidence="1">
    <location>
        <begin position="353"/>
        <end position="371"/>
    </location>
</feature>
<name>A0A0D7B5Z8_9AGAR</name>
<dbReference type="Pfam" id="PF23305">
    <property type="entry name" value="DUF7082"/>
    <property type="match status" value="1"/>
</dbReference>
<protein>
    <recommendedName>
        <fullName evidence="2">DUF7082 domain-containing protein</fullName>
    </recommendedName>
</protein>
<dbReference type="OrthoDB" id="1751210at2759"/>
<feature type="domain" description="DUF7082" evidence="2">
    <location>
        <begin position="187"/>
        <end position="337"/>
    </location>
</feature>
<dbReference type="PANTHER" id="PTHR39463">
    <property type="entry name" value="MEDUSA"/>
    <property type="match status" value="1"/>
</dbReference>
<proteinExistence type="predicted"/>
<feature type="compositionally biased region" description="Polar residues" evidence="1">
    <location>
        <begin position="131"/>
        <end position="147"/>
    </location>
</feature>
<organism evidence="3 4">
    <name type="scientific">Cylindrobasidium torrendii FP15055 ss-10</name>
    <dbReference type="NCBI Taxonomy" id="1314674"/>
    <lineage>
        <taxon>Eukaryota</taxon>
        <taxon>Fungi</taxon>
        <taxon>Dikarya</taxon>
        <taxon>Basidiomycota</taxon>
        <taxon>Agaricomycotina</taxon>
        <taxon>Agaricomycetes</taxon>
        <taxon>Agaricomycetidae</taxon>
        <taxon>Agaricales</taxon>
        <taxon>Marasmiineae</taxon>
        <taxon>Physalacriaceae</taxon>
        <taxon>Cylindrobasidium</taxon>
    </lineage>
</organism>
<keyword evidence="4" id="KW-1185">Reference proteome</keyword>
<evidence type="ECO:0000313" key="4">
    <source>
        <dbReference type="Proteomes" id="UP000054007"/>
    </source>
</evidence>
<feature type="region of interest" description="Disordered" evidence="1">
    <location>
        <begin position="131"/>
        <end position="150"/>
    </location>
</feature>
<evidence type="ECO:0000259" key="2">
    <source>
        <dbReference type="Pfam" id="PF23305"/>
    </source>
</evidence>
<dbReference type="PANTHER" id="PTHR39463:SF1">
    <property type="entry name" value="MEDUSA"/>
    <property type="match status" value="1"/>
</dbReference>
<gene>
    <name evidence="3" type="ORF">CYLTODRAFT_49452</name>
</gene>
<evidence type="ECO:0000313" key="3">
    <source>
        <dbReference type="EMBL" id="KIY65922.1"/>
    </source>
</evidence>
<dbReference type="Proteomes" id="UP000054007">
    <property type="component" value="Unassembled WGS sequence"/>
</dbReference>
<reference evidence="3 4" key="1">
    <citation type="journal article" date="2015" name="Fungal Genet. Biol.">
        <title>Evolution of novel wood decay mechanisms in Agaricales revealed by the genome sequences of Fistulina hepatica and Cylindrobasidium torrendii.</title>
        <authorList>
            <person name="Floudas D."/>
            <person name="Held B.W."/>
            <person name="Riley R."/>
            <person name="Nagy L.G."/>
            <person name="Koehler G."/>
            <person name="Ransdell A.S."/>
            <person name="Younus H."/>
            <person name="Chow J."/>
            <person name="Chiniquy J."/>
            <person name="Lipzen A."/>
            <person name="Tritt A."/>
            <person name="Sun H."/>
            <person name="Haridas S."/>
            <person name="LaButti K."/>
            <person name="Ohm R.A."/>
            <person name="Kues U."/>
            <person name="Blanchette R.A."/>
            <person name="Grigoriev I.V."/>
            <person name="Minto R.E."/>
            <person name="Hibbett D.S."/>
        </authorList>
    </citation>
    <scope>NUCLEOTIDE SEQUENCE [LARGE SCALE GENOMIC DNA]</scope>
    <source>
        <strain evidence="3 4">FP15055 ss-10</strain>
    </source>
</reference>